<comment type="caution">
    <text evidence="1">The sequence shown here is derived from an EMBL/GenBank/DDBJ whole genome shotgun (WGS) entry which is preliminary data.</text>
</comment>
<name>A0ABS6W166_9FLAO</name>
<protein>
    <recommendedName>
        <fullName evidence="3">DUF695 domain-containing protein</fullName>
    </recommendedName>
</protein>
<dbReference type="RefSeq" id="WP_219039536.1">
    <property type="nucleotide sequence ID" value="NZ_JAHWDF010000004.1"/>
</dbReference>
<organism evidence="1 2">
    <name type="scientific">Mesonia aestuariivivens</name>
    <dbReference type="NCBI Taxonomy" id="2796128"/>
    <lineage>
        <taxon>Bacteria</taxon>
        <taxon>Pseudomonadati</taxon>
        <taxon>Bacteroidota</taxon>
        <taxon>Flavobacteriia</taxon>
        <taxon>Flavobacteriales</taxon>
        <taxon>Flavobacteriaceae</taxon>
        <taxon>Mesonia</taxon>
    </lineage>
</organism>
<evidence type="ECO:0008006" key="3">
    <source>
        <dbReference type="Google" id="ProtNLM"/>
    </source>
</evidence>
<keyword evidence="2" id="KW-1185">Reference proteome</keyword>
<evidence type="ECO:0000313" key="1">
    <source>
        <dbReference type="EMBL" id="MBW2961256.1"/>
    </source>
</evidence>
<sequence>MEKLIDRVWEYSLNNPEGFTLNLETMRAVKFGIIVAYYETQDSFGKEALENVINHAMKHNKMIGGWLNNENDFYYFDSVNVFKNSELKKAIEFAKQNKQLAIFDLTNLKEIKIR</sequence>
<gene>
    <name evidence="1" type="ORF">KW502_05540</name>
</gene>
<proteinExistence type="predicted"/>
<accession>A0ABS6W166</accession>
<reference evidence="1 2" key="1">
    <citation type="submission" date="2021-07" db="EMBL/GenBank/DDBJ databases">
        <title>Mesonia aestuariivivens sp. nov., isolated from a tidal flat.</title>
        <authorList>
            <person name="Kim Y.-O."/>
            <person name="Yoon J.-H."/>
        </authorList>
    </citation>
    <scope>NUCLEOTIDE SEQUENCE [LARGE SCALE GENOMIC DNA]</scope>
    <source>
        <strain evidence="1 2">JHPTF-M18</strain>
    </source>
</reference>
<dbReference type="EMBL" id="JAHWDF010000004">
    <property type="protein sequence ID" value="MBW2961256.1"/>
    <property type="molecule type" value="Genomic_DNA"/>
</dbReference>
<evidence type="ECO:0000313" key="2">
    <source>
        <dbReference type="Proteomes" id="UP000719267"/>
    </source>
</evidence>
<dbReference type="Proteomes" id="UP000719267">
    <property type="component" value="Unassembled WGS sequence"/>
</dbReference>